<feature type="region of interest" description="Disordered" evidence="3">
    <location>
        <begin position="1"/>
        <end position="102"/>
    </location>
</feature>
<proteinExistence type="predicted"/>
<evidence type="ECO:0000256" key="2">
    <source>
        <dbReference type="ARBA" id="ARBA00023136"/>
    </source>
</evidence>
<sequence>MAGPGVSLVRMPTTSDADGPDPTEGERSSSAGASSALTPAEREELLANNRRTREELRAAEAKKAAAGADEETPDVDEAADGASDTDPVDPSRVPGKVVAEPSGASGGRKLIAGLVALIVALAVAVGVLGYLLASADRGVALDSGAGEQALADAKTYAAEVVTYGPGDYSDLDRRIREFSTSDFADRYIQASQDARRGTDEAKASSIGTAIAAGAESITDEEAVVLVALDQKVTSPELPAAGDEGLEYQTRVRVTLQRDGDRWVLSDLVTI</sequence>
<feature type="transmembrane region" description="Helical" evidence="4">
    <location>
        <begin position="110"/>
        <end position="133"/>
    </location>
</feature>
<evidence type="ECO:0000256" key="1">
    <source>
        <dbReference type="ARBA" id="ARBA00004370"/>
    </source>
</evidence>
<comment type="subcellular location">
    <subcellularLocation>
        <location evidence="1">Membrane</location>
    </subcellularLocation>
</comment>
<gene>
    <name evidence="5" type="ORF">GCM10022231_13930</name>
</gene>
<evidence type="ECO:0008006" key="7">
    <source>
        <dbReference type="Google" id="ProtNLM"/>
    </source>
</evidence>
<protein>
    <recommendedName>
        <fullName evidence="7">Mce-associated membrane protein</fullName>
    </recommendedName>
</protein>
<keyword evidence="6" id="KW-1185">Reference proteome</keyword>
<evidence type="ECO:0000313" key="5">
    <source>
        <dbReference type="EMBL" id="GAA3956379.1"/>
    </source>
</evidence>
<dbReference type="PANTHER" id="PTHR37042">
    <property type="entry name" value="OUTER MEMBRANE PROTEIN RV1973"/>
    <property type="match status" value="1"/>
</dbReference>
<keyword evidence="4" id="KW-1133">Transmembrane helix</keyword>
<feature type="compositionally biased region" description="Acidic residues" evidence="3">
    <location>
        <begin position="68"/>
        <end position="79"/>
    </location>
</feature>
<reference evidence="6" key="1">
    <citation type="journal article" date="2019" name="Int. J. Syst. Evol. Microbiol.">
        <title>The Global Catalogue of Microorganisms (GCM) 10K type strain sequencing project: providing services to taxonomists for standard genome sequencing and annotation.</title>
        <authorList>
            <consortium name="The Broad Institute Genomics Platform"/>
            <consortium name="The Broad Institute Genome Sequencing Center for Infectious Disease"/>
            <person name="Wu L."/>
            <person name="Ma J."/>
        </authorList>
    </citation>
    <scope>NUCLEOTIDE SEQUENCE [LARGE SCALE GENOMIC DNA]</scope>
    <source>
        <strain evidence="6">JCM 16923</strain>
    </source>
</reference>
<accession>A0ABP7NXY3</accession>
<keyword evidence="4" id="KW-0812">Transmembrane</keyword>
<evidence type="ECO:0000256" key="3">
    <source>
        <dbReference type="SAM" id="MobiDB-lite"/>
    </source>
</evidence>
<dbReference type="EMBL" id="BAAAZW010000004">
    <property type="protein sequence ID" value="GAA3956379.1"/>
    <property type="molecule type" value="Genomic_DNA"/>
</dbReference>
<dbReference type="PANTHER" id="PTHR37042:SF4">
    <property type="entry name" value="OUTER MEMBRANE PROTEIN RV1973"/>
    <property type="match status" value="1"/>
</dbReference>
<evidence type="ECO:0000256" key="4">
    <source>
        <dbReference type="SAM" id="Phobius"/>
    </source>
</evidence>
<organism evidence="5 6">
    <name type="scientific">Gordonia caeni</name>
    <dbReference type="NCBI Taxonomy" id="1007097"/>
    <lineage>
        <taxon>Bacteria</taxon>
        <taxon>Bacillati</taxon>
        <taxon>Actinomycetota</taxon>
        <taxon>Actinomycetes</taxon>
        <taxon>Mycobacteriales</taxon>
        <taxon>Gordoniaceae</taxon>
        <taxon>Gordonia</taxon>
    </lineage>
</organism>
<comment type="caution">
    <text evidence="5">The sequence shown here is derived from an EMBL/GenBank/DDBJ whole genome shotgun (WGS) entry which is preliminary data.</text>
</comment>
<evidence type="ECO:0000313" key="6">
    <source>
        <dbReference type="Proteomes" id="UP001418444"/>
    </source>
</evidence>
<dbReference type="Proteomes" id="UP001418444">
    <property type="component" value="Unassembled WGS sequence"/>
</dbReference>
<keyword evidence="2 4" id="KW-0472">Membrane</keyword>
<feature type="compositionally biased region" description="Basic and acidic residues" evidence="3">
    <location>
        <begin position="40"/>
        <end position="63"/>
    </location>
</feature>
<name>A0ABP7NXY3_9ACTN</name>